<dbReference type="Proteomes" id="UP000231282">
    <property type="component" value="Unassembled WGS sequence"/>
</dbReference>
<organism evidence="1 2">
    <name type="scientific">Candidatus Shapirobacteria bacterium CG09_land_8_20_14_0_10_38_17</name>
    <dbReference type="NCBI Taxonomy" id="1974884"/>
    <lineage>
        <taxon>Bacteria</taxon>
        <taxon>Candidatus Shapironibacteriota</taxon>
    </lineage>
</organism>
<reference evidence="2" key="1">
    <citation type="submission" date="2017-09" db="EMBL/GenBank/DDBJ databases">
        <title>Depth-based differentiation of microbial function through sediment-hosted aquifers and enrichment of novel symbionts in the deep terrestrial subsurface.</title>
        <authorList>
            <person name="Probst A.J."/>
            <person name="Ladd B."/>
            <person name="Jarett J.K."/>
            <person name="Geller-Mcgrath D.E."/>
            <person name="Sieber C.M.K."/>
            <person name="Emerson J.B."/>
            <person name="Anantharaman K."/>
            <person name="Thomas B.C."/>
            <person name="Malmstrom R."/>
            <person name="Stieglmeier M."/>
            <person name="Klingl A."/>
            <person name="Woyke T."/>
            <person name="Ryan C.M."/>
            <person name="Banfield J.F."/>
        </authorList>
    </citation>
    <scope>NUCLEOTIDE SEQUENCE [LARGE SCALE GENOMIC DNA]</scope>
</reference>
<accession>A0A2H0WQS2</accession>
<evidence type="ECO:0000313" key="1">
    <source>
        <dbReference type="EMBL" id="PIS14971.1"/>
    </source>
</evidence>
<dbReference type="EMBL" id="PEZH01000049">
    <property type="protein sequence ID" value="PIS14971.1"/>
    <property type="molecule type" value="Genomic_DNA"/>
</dbReference>
<name>A0A2H0WQS2_9BACT</name>
<proteinExistence type="predicted"/>
<evidence type="ECO:0000313" key="2">
    <source>
        <dbReference type="Proteomes" id="UP000231282"/>
    </source>
</evidence>
<gene>
    <name evidence="1" type="ORF">COT63_02420</name>
</gene>
<comment type="caution">
    <text evidence="1">The sequence shown here is derived from an EMBL/GenBank/DDBJ whole genome shotgun (WGS) entry which is preliminary data.</text>
</comment>
<dbReference type="AlphaFoldDB" id="A0A2H0WQS2"/>
<protein>
    <submittedName>
        <fullName evidence="1">Uncharacterized protein</fullName>
    </submittedName>
</protein>
<sequence>MNEDLAQIVIYYATKPHKELSELLLNKSKDNLISSLTDLLTAYINDKNSSSLREFITVVISGYQHNPKKLGYNGFKQNSTIGGKPIACEAKPKNIQTDSYEQRKTKPKLNGEGGFNDYTIERLKKDAKENLNILSSGFIDGELQYILEFPFSIICQQLKKQLPEKRTVGTYTRMASFNFSHYGNYSKIKIFYLNKQAIEKNIKYFNKNFYLFLIKHK</sequence>